<name>A0A7Z1A3Y2_MORCA</name>
<feature type="binding site" evidence="7">
    <location>
        <position position="341"/>
    </location>
    <ligand>
        <name>N-formimidoyl-L-glutamate</name>
        <dbReference type="ChEBI" id="CHEBI:58928"/>
    </ligand>
</feature>
<protein>
    <recommendedName>
        <fullName evidence="1 7">Imidazolonepropionase</fullName>
        <ecNumber evidence="1 7">3.5.2.7</ecNumber>
    </recommendedName>
    <alternativeName>
        <fullName evidence="7">Imidazolone-5-propionate hydrolase</fullName>
    </alternativeName>
</protein>
<feature type="domain" description="Amidohydrolase-related" evidence="8">
    <location>
        <begin position="85"/>
        <end position="423"/>
    </location>
</feature>
<evidence type="ECO:0000256" key="5">
    <source>
        <dbReference type="ARBA" id="ARBA00022833"/>
    </source>
</evidence>
<feature type="binding site" evidence="7">
    <location>
        <position position="262"/>
    </location>
    <ligand>
        <name>Fe(3+)</name>
        <dbReference type="ChEBI" id="CHEBI:29034"/>
    </ligand>
</feature>
<feature type="binding site" evidence="7">
    <location>
        <position position="265"/>
    </location>
    <ligand>
        <name>4-imidazolone-5-propanoate</name>
        <dbReference type="ChEBI" id="CHEBI:77893"/>
    </ligand>
</feature>
<dbReference type="GO" id="GO:0019557">
    <property type="term" value="P:L-histidine catabolic process to glutamate and formate"/>
    <property type="evidence" value="ECO:0007669"/>
    <property type="project" value="UniProtKB-UniPathway"/>
</dbReference>
<dbReference type="PANTHER" id="PTHR42752">
    <property type="entry name" value="IMIDAZOLONEPROPIONASE"/>
    <property type="match status" value="1"/>
</dbReference>
<evidence type="ECO:0000256" key="7">
    <source>
        <dbReference type="HAMAP-Rule" id="MF_00372"/>
    </source>
</evidence>
<feature type="binding site" evidence="7">
    <location>
        <position position="342"/>
    </location>
    <ligand>
        <name>4-imidazolone-5-propanoate</name>
        <dbReference type="ChEBI" id="CHEBI:77893"/>
    </ligand>
</feature>
<dbReference type="SUPFAM" id="SSF51338">
    <property type="entry name" value="Composite domain of metallo-dependent hydrolases"/>
    <property type="match status" value="1"/>
</dbReference>
<feature type="binding site" evidence="7">
    <location>
        <position position="165"/>
    </location>
    <ligand>
        <name>4-imidazolone-5-propanoate</name>
        <dbReference type="ChEBI" id="CHEBI:77893"/>
    </ligand>
</feature>
<dbReference type="NCBIfam" id="TIGR01224">
    <property type="entry name" value="hutI"/>
    <property type="match status" value="1"/>
</dbReference>
<dbReference type="GO" id="GO:0008270">
    <property type="term" value="F:zinc ion binding"/>
    <property type="evidence" value="ECO:0007669"/>
    <property type="project" value="UniProtKB-UniRule"/>
</dbReference>
<comment type="catalytic activity">
    <reaction evidence="7">
        <text>4-imidazolone-5-propanoate + H2O = N-formimidoyl-L-glutamate</text>
        <dbReference type="Rhea" id="RHEA:23660"/>
        <dbReference type="ChEBI" id="CHEBI:15377"/>
        <dbReference type="ChEBI" id="CHEBI:58928"/>
        <dbReference type="ChEBI" id="CHEBI:77893"/>
        <dbReference type="EC" id="3.5.2.7"/>
    </reaction>
</comment>
<dbReference type="GO" id="GO:0050480">
    <property type="term" value="F:imidazolonepropionase activity"/>
    <property type="evidence" value="ECO:0007669"/>
    <property type="project" value="UniProtKB-UniRule"/>
</dbReference>
<sequence length="430" mass="46839">MVGYFTNFKSKKDSNKGEMMTHFDTLIIHANLATMNDEFGFGGQTPYGQILDGAIGISEGKIQHITHSAAGLTADQVIDANHQWLTPALIDCHTHLVYAGNRSNEFEMRLNGVDYKTIANQGGGIVSTVKSVRQSSFDELYQASEKRLQALISQGVSTIEIKSGYGLDLENERKMLLVAQALGKNYGITVKKTYLAAHALPPEYKDQPDEYIDQVCQWLPILYEEGLVDAVDAFCENIAFSPEQVSKVFDVAQSLGLPVKLHAEQLSDMGGAGLVAAYEGLSADHIEYLNDNNIEKMADKGVVGVLLPIAFYVLRETKLPPIDRMRKQGVSMAVSTDCNPGTSPSTSLLLAMNMACTLFQLTPEEALAGTTRHAAKALGLEHQKGQLKVGFDADIAFWDISRPADLSYLIGQNTLQTLLVGGKGYNLSAQ</sequence>
<evidence type="ECO:0000256" key="1">
    <source>
        <dbReference type="ARBA" id="ARBA00012864"/>
    </source>
</evidence>
<keyword evidence="5 7" id="KW-0862">Zinc</keyword>
<dbReference type="SUPFAM" id="SSF51556">
    <property type="entry name" value="Metallo-dependent hydrolases"/>
    <property type="match status" value="1"/>
</dbReference>
<dbReference type="Gene3D" id="3.20.20.140">
    <property type="entry name" value="Metal-dependent hydrolases"/>
    <property type="match status" value="1"/>
</dbReference>
<feature type="binding site" evidence="7">
    <location>
        <position position="93"/>
    </location>
    <ligand>
        <name>Fe(3+)</name>
        <dbReference type="ChEBI" id="CHEBI:29034"/>
    </ligand>
</feature>
<comment type="pathway">
    <text evidence="7">Amino-acid degradation; L-histidine degradation into L-glutamate; N-formimidoyl-L-glutamate from L-histidine: step 3/3.</text>
</comment>
<dbReference type="InterPro" id="IPR032466">
    <property type="entry name" value="Metal_Hydrolase"/>
</dbReference>
<comment type="subcellular location">
    <subcellularLocation>
        <location evidence="7">Cytoplasm</location>
    </subcellularLocation>
</comment>
<keyword evidence="4 7" id="KW-0369">Histidine metabolism</keyword>
<dbReference type="FunFam" id="3.20.20.140:FF:000007">
    <property type="entry name" value="Imidazolonepropionase"/>
    <property type="match status" value="1"/>
</dbReference>
<feature type="binding site" evidence="7">
    <location>
        <position position="337"/>
    </location>
    <ligand>
        <name>Fe(3+)</name>
        <dbReference type="ChEBI" id="CHEBI:29034"/>
    </ligand>
</feature>
<evidence type="ECO:0000256" key="6">
    <source>
        <dbReference type="ARBA" id="ARBA00023004"/>
    </source>
</evidence>
<accession>A0A7Z1A3Y2</accession>
<keyword evidence="3 7" id="KW-0378">Hydrolase</keyword>
<dbReference type="GO" id="GO:0005506">
    <property type="term" value="F:iron ion binding"/>
    <property type="evidence" value="ECO:0007669"/>
    <property type="project" value="UniProtKB-UniRule"/>
</dbReference>
<reference evidence="9 10" key="1">
    <citation type="journal article" date="2016" name="Genome Biol. Evol.">
        <title>Comparative Genomic Analyses of the Moraxella catarrhalis Serosensitive and Seroresistant Lineages Demonstrate Their Independent Evolution.</title>
        <authorList>
            <person name="Earl J.P."/>
            <person name="de Vries S.P."/>
            <person name="Ahmed A."/>
            <person name="Powell E."/>
            <person name="Schultz M.P."/>
            <person name="Hermans P.W."/>
            <person name="Hill D.J."/>
            <person name="Zhou Z."/>
            <person name="Constantinidou C.I."/>
            <person name="Hu F.Z."/>
            <person name="Bootsma H.J."/>
            <person name="Ehrlich G.D."/>
        </authorList>
    </citation>
    <scope>NUCLEOTIDE SEQUENCE [LARGE SCALE GENOMIC DNA]</scope>
    <source>
        <strain evidence="9 10">Z7574</strain>
    </source>
</reference>
<comment type="similarity">
    <text evidence="7">Belongs to the metallo-dependent hydrolases superfamily. HutI family.</text>
</comment>
<comment type="function">
    <text evidence="7">Catalyzes the hydrolytic cleavage of the carbon-nitrogen bond in imidazolone-5-propanoate to yield N-formimidoyl-L-glutamate. It is the third step in the universal histidine degradation pathway.</text>
</comment>
<evidence type="ECO:0000313" key="9">
    <source>
        <dbReference type="EMBL" id="OAV00799.1"/>
    </source>
</evidence>
<evidence type="ECO:0000259" key="8">
    <source>
        <dbReference type="Pfam" id="PF01979"/>
    </source>
</evidence>
<dbReference type="EC" id="3.5.2.7" evidence="1 7"/>
<gene>
    <name evidence="7" type="primary">hutI</name>
    <name evidence="9" type="ORF">AO382_1136</name>
</gene>
<comment type="cofactor">
    <cofactor evidence="7">
        <name>Zn(2+)</name>
        <dbReference type="ChEBI" id="CHEBI:29105"/>
    </cofactor>
    <cofactor evidence="7">
        <name>Fe(3+)</name>
        <dbReference type="ChEBI" id="CHEBI:29034"/>
    </cofactor>
    <text evidence="7">Binds 1 zinc or iron ion per subunit.</text>
</comment>
<dbReference type="GO" id="GO:0005737">
    <property type="term" value="C:cytoplasm"/>
    <property type="evidence" value="ECO:0007669"/>
    <property type="project" value="UniProtKB-SubCell"/>
</dbReference>
<dbReference type="UniPathway" id="UPA00379">
    <property type="reaction ID" value="UER00551"/>
</dbReference>
<dbReference type="AlphaFoldDB" id="A0A7Z1A3Y2"/>
<feature type="binding site" evidence="7">
    <location>
        <position position="165"/>
    </location>
    <ligand>
        <name>N-formimidoyl-L-glutamate</name>
        <dbReference type="ChEBI" id="CHEBI:58928"/>
    </ligand>
</feature>
<feature type="binding site" evidence="7">
    <location>
        <position position="102"/>
    </location>
    <ligand>
        <name>4-imidazolone-5-propanoate</name>
        <dbReference type="ChEBI" id="CHEBI:77893"/>
    </ligand>
</feature>
<evidence type="ECO:0000256" key="3">
    <source>
        <dbReference type="ARBA" id="ARBA00022801"/>
    </source>
</evidence>
<feature type="binding site" evidence="7">
    <location>
        <position position="95"/>
    </location>
    <ligand>
        <name>Fe(3+)</name>
        <dbReference type="ChEBI" id="CHEBI:29034"/>
    </ligand>
</feature>
<evidence type="ECO:0000313" key="10">
    <source>
        <dbReference type="Proteomes" id="UP000078446"/>
    </source>
</evidence>
<feature type="binding site" evidence="7">
    <location>
        <position position="337"/>
    </location>
    <ligand>
        <name>Zn(2+)</name>
        <dbReference type="ChEBI" id="CHEBI:29105"/>
    </ligand>
</feature>
<feature type="binding site" evidence="7">
    <location>
        <position position="262"/>
    </location>
    <ligand>
        <name>Zn(2+)</name>
        <dbReference type="ChEBI" id="CHEBI:29105"/>
    </ligand>
</feature>
<comment type="caution">
    <text evidence="9">The sequence shown here is derived from an EMBL/GenBank/DDBJ whole genome shotgun (WGS) entry which is preliminary data.</text>
</comment>
<dbReference type="Pfam" id="PF01979">
    <property type="entry name" value="Amidohydro_1"/>
    <property type="match status" value="1"/>
</dbReference>
<dbReference type="PANTHER" id="PTHR42752:SF1">
    <property type="entry name" value="IMIDAZOLONEPROPIONASE-RELATED"/>
    <property type="match status" value="1"/>
</dbReference>
<keyword evidence="7" id="KW-0963">Cytoplasm</keyword>
<evidence type="ECO:0000256" key="2">
    <source>
        <dbReference type="ARBA" id="ARBA00022723"/>
    </source>
</evidence>
<dbReference type="EMBL" id="LXHE01000010">
    <property type="protein sequence ID" value="OAV00799.1"/>
    <property type="molecule type" value="Genomic_DNA"/>
</dbReference>
<keyword evidence="6 7" id="KW-0408">Iron</keyword>
<feature type="binding site" evidence="7">
    <location>
        <position position="198"/>
    </location>
    <ligand>
        <name>4-imidazolone-5-propanoate</name>
        <dbReference type="ChEBI" id="CHEBI:77893"/>
    </ligand>
</feature>
<feature type="binding site" evidence="7">
    <location>
        <position position="339"/>
    </location>
    <ligand>
        <name>N-formimidoyl-L-glutamate</name>
        <dbReference type="ChEBI" id="CHEBI:58928"/>
    </ligand>
</feature>
<organism evidence="9 10">
    <name type="scientific">Moraxella catarrhalis</name>
    <name type="common">Branhamella catarrhalis</name>
    <dbReference type="NCBI Taxonomy" id="480"/>
    <lineage>
        <taxon>Bacteria</taxon>
        <taxon>Pseudomonadati</taxon>
        <taxon>Pseudomonadota</taxon>
        <taxon>Gammaproteobacteria</taxon>
        <taxon>Moraxellales</taxon>
        <taxon>Moraxellaceae</taxon>
        <taxon>Moraxella</taxon>
    </lineage>
</organism>
<dbReference type="Gene3D" id="2.30.40.10">
    <property type="entry name" value="Urease, subunit C, domain 1"/>
    <property type="match status" value="1"/>
</dbReference>
<feature type="binding site" evidence="7">
    <location>
        <position position="93"/>
    </location>
    <ligand>
        <name>Zn(2+)</name>
        <dbReference type="ChEBI" id="CHEBI:29105"/>
    </ligand>
</feature>
<dbReference type="HAMAP" id="MF_00372">
    <property type="entry name" value="HutI"/>
    <property type="match status" value="1"/>
</dbReference>
<dbReference type="InterPro" id="IPR011059">
    <property type="entry name" value="Metal-dep_hydrolase_composite"/>
</dbReference>
<proteinExistence type="inferred from homology"/>
<dbReference type="InterPro" id="IPR006680">
    <property type="entry name" value="Amidohydro-rel"/>
</dbReference>
<keyword evidence="2 7" id="KW-0479">Metal-binding</keyword>
<dbReference type="InterPro" id="IPR005920">
    <property type="entry name" value="HutI"/>
</dbReference>
<dbReference type="CDD" id="cd01296">
    <property type="entry name" value="Imidazolone-5PH"/>
    <property type="match status" value="1"/>
</dbReference>
<dbReference type="Proteomes" id="UP000078446">
    <property type="component" value="Unassembled WGS sequence"/>
</dbReference>
<feature type="binding site" evidence="7">
    <location>
        <position position="95"/>
    </location>
    <ligand>
        <name>Zn(2+)</name>
        <dbReference type="ChEBI" id="CHEBI:29105"/>
    </ligand>
</feature>
<dbReference type="GO" id="GO:0019556">
    <property type="term" value="P:L-histidine catabolic process to glutamate and formamide"/>
    <property type="evidence" value="ECO:0007669"/>
    <property type="project" value="UniProtKB-UniRule"/>
</dbReference>
<evidence type="ECO:0000256" key="4">
    <source>
        <dbReference type="ARBA" id="ARBA00022808"/>
    </source>
</evidence>